<gene>
    <name evidence="1" type="ORF">V1517DRAFT_325843</name>
</gene>
<proteinExistence type="predicted"/>
<accession>A0ACC3TL39</accession>
<organism evidence="1 2">
    <name type="scientific">Lipomyces orientalis</name>
    <dbReference type="NCBI Taxonomy" id="1233043"/>
    <lineage>
        <taxon>Eukaryota</taxon>
        <taxon>Fungi</taxon>
        <taxon>Dikarya</taxon>
        <taxon>Ascomycota</taxon>
        <taxon>Saccharomycotina</taxon>
        <taxon>Lipomycetes</taxon>
        <taxon>Lipomycetales</taxon>
        <taxon>Lipomycetaceae</taxon>
        <taxon>Lipomyces</taxon>
    </lineage>
</organism>
<reference evidence="2" key="1">
    <citation type="journal article" date="2024" name="Front. Bioeng. Biotechnol.">
        <title>Genome-scale model development and genomic sequencing of the oleaginous clade Lipomyces.</title>
        <authorList>
            <person name="Czajka J.J."/>
            <person name="Han Y."/>
            <person name="Kim J."/>
            <person name="Mondo S.J."/>
            <person name="Hofstad B.A."/>
            <person name="Robles A."/>
            <person name="Haridas S."/>
            <person name="Riley R."/>
            <person name="LaButti K."/>
            <person name="Pangilinan J."/>
            <person name="Andreopoulos W."/>
            <person name="Lipzen A."/>
            <person name="Yan J."/>
            <person name="Wang M."/>
            <person name="Ng V."/>
            <person name="Grigoriev I.V."/>
            <person name="Spatafora J.W."/>
            <person name="Magnuson J.K."/>
            <person name="Baker S.E."/>
            <person name="Pomraning K.R."/>
        </authorList>
    </citation>
    <scope>NUCLEOTIDE SEQUENCE [LARGE SCALE GENOMIC DNA]</scope>
    <source>
        <strain evidence="2">CBS 10300</strain>
    </source>
</reference>
<dbReference type="Proteomes" id="UP001489719">
    <property type="component" value="Unassembled WGS sequence"/>
</dbReference>
<keyword evidence="2" id="KW-1185">Reference proteome</keyword>
<sequence length="1000" mass="107141">MSHSPSLSFGPEWMRPKPTHSNSSLSLHSSTQSPFTATIGSSSMTTMSSKPKLPKHPTWSGESSARHVSSAVIPTTPTTSGATAASFVESQPFHQDDSGPEPLSPTFGATATTVDPPMIAHNENGRRYSRQELLDVWSQMKASGLLNKSSPANFPPLPTVGTEAAKARSRLGTIGGGTAREGSMEYEKFIARTLVPPELYPDTGLSETDSQKSPSPPAQIRLSFKELHGESETRSSSPFVHMPLLPASIGISSNGLRSTSAHFPIPALDNIPRSTSSPSLQNQPLAESILPPLTNLSLSLPDFAAPFSQSASSTWSPFSGTPTSQHAQLQPQMQHLDQDPFMPSIVGAANDQFSPIPVHHQAFPQQQQFPPPPPPPPPGLSLPPILVPAPLIQWVYLDNSGAMQGPFPGPMMHEWYVNQWLTPDLKIRRVEENEYYTLAEFQGLVGNDIDPFMVPLPRFDLDMQQPFQQQQQQQETILGKSQAGQKDNKDEVAQPALDKPVPEEEENLTAVPEPIATPVAKSKPTARLELEPESETMPRQEIAVKPTLEPSPAPEPVDEPEEPATQQQTGWDVPAVVDNSWGVPEVDNSWATAPAAPSPSKPSTTTGASGKHKLQPLPPAPTLLTKLGGESVSPAATPSPTAHTSVPIAPWAKNATEKKTKTLSLKEIEEREARTKKLQEQRLQQQQQQELLLLQRKAAEIDLTNGNVITDDLSGSSGSIPPGLPRTSTWAKAVNSPSVKKTLAQIQKEEEEARQRKATTAAAANSNTMPGVMTAQGRKYAEIMSTKPTTPVGLSRTATASVNSSSGDAWTTIGPGGKKAGTTTSATGTTSTANIRRTVSTPVSTVTVARKTAVVKPSVSTDEFFKWCRLTLKGVNSGVNAEELLTMLLSLPLAGPETVEIIADTVYANSTMMDGRRFAEEFVKRRKAVEGSTDTLVALAHASGDGAGKLKTDDKSVEGWNEVLVKGNAKALKTASTPSGANEGWNSAFKVIGTKKKGKR</sequence>
<evidence type="ECO:0000313" key="2">
    <source>
        <dbReference type="Proteomes" id="UP001489719"/>
    </source>
</evidence>
<dbReference type="EMBL" id="MU970093">
    <property type="protein sequence ID" value="KAK9321676.1"/>
    <property type="molecule type" value="Genomic_DNA"/>
</dbReference>
<name>A0ACC3TL39_9ASCO</name>
<protein>
    <submittedName>
        <fullName evidence="1">Uncharacterized protein</fullName>
    </submittedName>
</protein>
<evidence type="ECO:0000313" key="1">
    <source>
        <dbReference type="EMBL" id="KAK9321676.1"/>
    </source>
</evidence>
<comment type="caution">
    <text evidence="1">The sequence shown here is derived from an EMBL/GenBank/DDBJ whole genome shotgun (WGS) entry which is preliminary data.</text>
</comment>